<proteinExistence type="predicted"/>
<accession>A0ABD0M486</accession>
<feature type="region of interest" description="Disordered" evidence="1">
    <location>
        <begin position="79"/>
        <end position="113"/>
    </location>
</feature>
<evidence type="ECO:0000256" key="1">
    <source>
        <dbReference type="SAM" id="MobiDB-lite"/>
    </source>
</evidence>
<dbReference type="AlphaFoldDB" id="A0ABD0M486"/>
<name>A0ABD0M486_9CAEN</name>
<protein>
    <submittedName>
        <fullName evidence="2">Uncharacterized protein</fullName>
    </submittedName>
</protein>
<reference evidence="2 3" key="1">
    <citation type="journal article" date="2023" name="Sci. Data">
        <title>Genome assembly of the Korean intertidal mud-creeper Batillaria attramentaria.</title>
        <authorList>
            <person name="Patra A.K."/>
            <person name="Ho P.T."/>
            <person name="Jun S."/>
            <person name="Lee S.J."/>
            <person name="Kim Y."/>
            <person name="Won Y.J."/>
        </authorList>
    </citation>
    <scope>NUCLEOTIDE SEQUENCE [LARGE SCALE GENOMIC DNA]</scope>
    <source>
        <strain evidence="2">Wonlab-2016</strain>
    </source>
</reference>
<evidence type="ECO:0000313" key="2">
    <source>
        <dbReference type="EMBL" id="KAK7506639.1"/>
    </source>
</evidence>
<organism evidence="2 3">
    <name type="scientific">Batillaria attramentaria</name>
    <dbReference type="NCBI Taxonomy" id="370345"/>
    <lineage>
        <taxon>Eukaryota</taxon>
        <taxon>Metazoa</taxon>
        <taxon>Spiralia</taxon>
        <taxon>Lophotrochozoa</taxon>
        <taxon>Mollusca</taxon>
        <taxon>Gastropoda</taxon>
        <taxon>Caenogastropoda</taxon>
        <taxon>Sorbeoconcha</taxon>
        <taxon>Cerithioidea</taxon>
        <taxon>Batillariidae</taxon>
        <taxon>Batillaria</taxon>
    </lineage>
</organism>
<keyword evidence="3" id="KW-1185">Reference proteome</keyword>
<sequence>MLGPNTYPSRVGLGLAEGTQGQVEVGVCEKWTSGGRGQLAGSCVLGDTSYAAHWVIRRRLRSAGHARDKNDTNLVVVAVSSTPPPSTTVTVKETRSSQIKSSIKPVTAAGRPSNYLRTSDQQRLTAMRQ</sequence>
<feature type="compositionally biased region" description="Low complexity" evidence="1">
    <location>
        <begin position="79"/>
        <end position="91"/>
    </location>
</feature>
<gene>
    <name evidence="2" type="ORF">BaRGS_00002114</name>
</gene>
<comment type="caution">
    <text evidence="2">The sequence shown here is derived from an EMBL/GenBank/DDBJ whole genome shotgun (WGS) entry which is preliminary data.</text>
</comment>
<evidence type="ECO:0000313" key="3">
    <source>
        <dbReference type="Proteomes" id="UP001519460"/>
    </source>
</evidence>
<dbReference type="EMBL" id="JACVVK020000006">
    <property type="protein sequence ID" value="KAK7506639.1"/>
    <property type="molecule type" value="Genomic_DNA"/>
</dbReference>
<dbReference type="Proteomes" id="UP001519460">
    <property type="component" value="Unassembled WGS sequence"/>
</dbReference>